<name>A0ABU9GDL2_COBMA</name>
<dbReference type="RefSeq" id="WP_341542218.1">
    <property type="nucleotide sequence ID" value="NZ_JBAKAP010000006.1"/>
</dbReference>
<dbReference type="PANTHER" id="PTHR12526">
    <property type="entry name" value="GLYCOSYLTRANSFERASE"/>
    <property type="match status" value="1"/>
</dbReference>
<dbReference type="Proteomes" id="UP001378242">
    <property type="component" value="Unassembled WGS sequence"/>
</dbReference>
<dbReference type="PANTHER" id="PTHR12526:SF638">
    <property type="entry name" value="SPORE COAT PROTEIN SA"/>
    <property type="match status" value="1"/>
</dbReference>
<accession>A0ABU9GDL2</accession>
<reference evidence="1 2" key="1">
    <citation type="submission" date="2024-02" db="EMBL/GenBank/DDBJ databases">
        <title>Bacteria isolated from the canopy kelp, Nereocystis luetkeana.</title>
        <authorList>
            <person name="Pfister C.A."/>
            <person name="Younker I.T."/>
            <person name="Light S.H."/>
        </authorList>
    </citation>
    <scope>NUCLEOTIDE SEQUENCE [LARGE SCALE GENOMIC DNA]</scope>
    <source>
        <strain evidence="1 2">TI.5.07</strain>
    </source>
</reference>
<dbReference type="EMBL" id="JBAKAP010000006">
    <property type="protein sequence ID" value="MEL0616566.1"/>
    <property type="molecule type" value="Genomic_DNA"/>
</dbReference>
<protein>
    <submittedName>
        <fullName evidence="1">Glycosyltransferase family 4 protein</fullName>
    </submittedName>
</protein>
<comment type="caution">
    <text evidence="1">The sequence shown here is derived from an EMBL/GenBank/DDBJ whole genome shotgun (WGS) entry which is preliminary data.</text>
</comment>
<evidence type="ECO:0000313" key="2">
    <source>
        <dbReference type="Proteomes" id="UP001378242"/>
    </source>
</evidence>
<evidence type="ECO:0000313" key="1">
    <source>
        <dbReference type="EMBL" id="MEL0616566.1"/>
    </source>
</evidence>
<gene>
    <name evidence="1" type="ORF">V6243_06945</name>
</gene>
<dbReference type="SUPFAM" id="SSF53756">
    <property type="entry name" value="UDP-Glycosyltransferase/glycogen phosphorylase"/>
    <property type="match status" value="1"/>
</dbReference>
<keyword evidence="2" id="KW-1185">Reference proteome</keyword>
<dbReference type="Gene3D" id="3.40.50.2000">
    <property type="entry name" value="Glycogen Phosphorylase B"/>
    <property type="match status" value="2"/>
</dbReference>
<dbReference type="Pfam" id="PF13692">
    <property type="entry name" value="Glyco_trans_1_4"/>
    <property type="match status" value="1"/>
</dbReference>
<dbReference type="CDD" id="cd03808">
    <property type="entry name" value="GT4_CapM-like"/>
    <property type="match status" value="1"/>
</dbReference>
<organism evidence="1 2">
    <name type="scientific">Cobetia marina</name>
    <name type="common">Deleya marina</name>
    <dbReference type="NCBI Taxonomy" id="28258"/>
    <lineage>
        <taxon>Bacteria</taxon>
        <taxon>Pseudomonadati</taxon>
        <taxon>Pseudomonadota</taxon>
        <taxon>Gammaproteobacteria</taxon>
        <taxon>Oceanospirillales</taxon>
        <taxon>Halomonadaceae</taxon>
        <taxon>Cobetia</taxon>
    </lineage>
</organism>
<proteinExistence type="predicted"/>
<sequence>MPTSDSRPATVVLVSNSSFFLYNFHRGVIDGLRDTGYRVVCLAPTDAHSARLVDELKVEHRPLGMEGKGTSLVGEGKSLMALLMTLLKLRPRYVLNFTIKANIYSGLACRLLNIPYTNNVSGLGTAFLHDSWLFRRVRALYGIANRGARCVFFENRDDQALFLRMGLQKSTPSVVLPGAGIDPERFAFTEQPQSPPLTFVMVARLIADKGVREYVAAAERLHERYPQARFWLIGPSGISNRTAISDEEIAQWRARGVLHYLGEQRDVRPFLAESNILVLPSYREGMPRTVLEAASMGRPAIVSDVPGCRSSVLPGATGWLCEAGSIDSLEQHMQACLEMPREALEAAGLASRERIEREFDQAIVVRAYLGCMQHTLAPEIGRGRGAMSPA</sequence>